<feature type="transmembrane region" description="Helical" evidence="13">
    <location>
        <begin position="319"/>
        <end position="340"/>
    </location>
</feature>
<dbReference type="InterPro" id="IPR038765">
    <property type="entry name" value="Papain-like_cys_pep_sf"/>
</dbReference>
<dbReference type="OMA" id="WDSEPAD"/>
<keyword evidence="7 11" id="KW-0378">Hydrolase</keyword>
<sequence length="2344" mass="257152">MEAGTPVGAPTSMDNPGWRNPDQIALRHASGIPGFHVSYVHASTSLSDPRSIRAVCFRDGLLLGGLFLVSLLINLRVGWRPWRIYSWVYSLNWPACLEGVLLGTICGATAFIAWAAVISPVAMSLAWGAELIRVINPNSIGLAVMMPGTALLLALYALGLWYKTKWQSSRAASGLLFVAVLLLCAYEVAAVYINTGIRNSSIPTESSGYFFGISAIVVGIDLLPLIKMVFSGPGLNVDEWVTQAYLYARTLSKTGVLLKSQSGLLLEGQPADPPQVPNCETDARLRRKRKNDKLLYSASALTLLIYSIVYYYTADKARWLGFITSTALIVLDCVTGSFLLQAAEYEASLRKPLKERKSNKILVKPPLRTPAQALLLVCAYRLLLISFGINYWFLGHCLAYVLVGSLLAIAAMMRFFPVVSESEMRRQLFRDTIEKLRGAFQTPTHSQVLSGHLATNLHREPPNRLSFVRESSLEGSFSASSSDLDSVVGGARRMGSGSSSGGERERVGLREANKVKSGLGAQTGLGRVSEDRVGVERARDARAVAVGASGPGATSGGVLREANRVSSGGADRYTLLRGAKGGEVEMARDGDSPRRWSSGGIDEGGHLGERDAASGAGVGTSYGMPMAQNMTRGGHPGFSYANPLNNGAVGGQERGLQYDNGGVTVGQSGLSYGYPVPNGGVSASTQGVQYGNPVFGGAVRGGQNGVSKVDSPRVNGWQESESPRAFPGGSEIAYNTTPHSGEILPAEPASVKEKKPPQDLLRLTLAEEAMVEQGDAEKRRHACEQRVRGALLAVAGTPGKVWGLLTLLFVMETVLMALSTHPKVELINDPHEQYEFGIASLLFTFLAAVLTAHWRSLRQAGFRPSWGVVLGGIGGMAVSMATGLLLAYLTNSSIIFALAITLPFLAACLSVGGPVWLGNGCQFFAPRKVPMEGQLFSLGGLAVTKKDLLMVLVILVNIGSIVCMGVTIAREPLSHPHDRLSRNSPYQHGTYYGWAIAAGTAVFISAGLPIYSWFTTFRLSKSSVFCLATCLAVLLAFSVGSHLAVRNHRAEPGVHEDDVVIAILPVTCIPAVLCLGVGLFKWRDDSWRLSKVVIYLVASGVLLLLASAIAIIVTIKLWLIGVAMLLFLMLVVIAITMAYRWVGNKFRLGRWELCSGIAAALVLATLSFGVGWKSKYPLVGASVGYFSLLILFAGWALSRLLAPSAIVYSPRVLPIFTFDPELDTAGDRSMAFLVLYLVAISTATWGVLASVWITPPYAGSAVCSLTLVIAYAFAASRPRITVKMMETALMYLSEEDIKLAITKATEKIQKTGASRGAQRDPLPEGDIKWLRKQLRKQELAAGPWLRRSFRLGRSAGGGPLSRRGSGIDKAEVDLSLEHHRLTDGDDITLPRSTRMHAHKEILRLERAIDDEWLTMWGSFGGYLLLTIGLFAEREKKQDDVRLRLFQDHLRDQHKCDFSLEQMRKWSRGGRERAKLLELEREFFDWQQRKEERIARKREEEARGKQKRHEKRREMSAEAETRRLERARMTKVPGCVCIEHSEPAFGGRYAGDIPPPIADLVTVSLSAAVRITSLAPDERAVVLGTSGQRRGVGHCLELILVGRGGRGGARAMLGLRVVSERRDGKDVPPQEFIFEGDGAVGIEDTNWHCVALVLDAVAGSASVYVDGEEDTWRRGIFFPDGPSGVWKTTDEIWIGQACPLDANQYHWTPRANLEIMDVFLFDHALNVREAWFVHKSTVVDGYQVVDGPPDDDIGEGDDSMTQPAPPVVPMHEAMLDARGGSSGIYGMGPRSISDGHGTATPSRYSQSGPLRRGDYSRGDSDARPLKRRKPWTSMDGDFVRRKLPTFEEESVTDINAKMRAYENNIRNDLKRISPNQCYHDFEFPSSPRSIFIDPNQPNPRLAKQVAEKWKRPEELSERWHGGRAPCLFRGIPRPEDVRQGLLGDCWFLSAVSVLAEQRDIREVLITEQYNREGIYTVRFNIEGAWKPVVVDDYLPCKKKNGGGEPAFATSNKPGELWVSILEKAYAKLHGCYEALEGGVVQDALVDLTGGAGEEIDMASPSSKIDLASGKLWRQLVRFKEANFLLGAGSPSGSEGLPEESVSVAGIVQGHAYSILRVVDGSDADGHKLLQIRNPWARGREWNGPWSDTSKEWTERMKHKLNYDPKPEDGIFWMAWADFQEHFHSIYVCRIYDPKMRHIVKGEWKGRTAGGCSNFPNWHHNPQYLLKTDDPGPMHVFMTLTQGPHKQNPRSEAYSEYTTSADRDHYFIGMRVLKKGGMPASKDLYAFETVGGSDYVNTREVACEMVLEHYAPGYTVVPTTYRAGEECTFTLSVFTKHNIRLTPLQM</sequence>
<dbReference type="Proteomes" id="UP000054558">
    <property type="component" value="Unassembled WGS sequence"/>
</dbReference>
<dbReference type="InterPro" id="IPR022682">
    <property type="entry name" value="Calpain_domain_III"/>
</dbReference>
<dbReference type="InterPro" id="IPR001300">
    <property type="entry name" value="Peptidase_C2_calpain_cat"/>
</dbReference>
<feature type="compositionally biased region" description="Basic and acidic residues" evidence="12">
    <location>
        <begin position="1511"/>
        <end position="1520"/>
    </location>
</feature>
<feature type="transmembrane region" description="Helical" evidence="13">
    <location>
        <begin position="1023"/>
        <end position="1044"/>
    </location>
</feature>
<feature type="transmembrane region" description="Helical" evidence="13">
    <location>
        <begin position="1092"/>
        <end position="1112"/>
    </location>
</feature>
<feature type="compositionally biased region" description="Acidic residues" evidence="12">
    <location>
        <begin position="1747"/>
        <end position="1757"/>
    </location>
</feature>
<dbReference type="FunFam" id="3.90.70.10:FF:000010">
    <property type="entry name" value="Calpain 15"/>
    <property type="match status" value="1"/>
</dbReference>
<feature type="transmembrane region" description="Helical" evidence="13">
    <location>
        <begin position="60"/>
        <end position="79"/>
    </location>
</feature>
<feature type="region of interest" description="Disordered" evidence="12">
    <location>
        <begin position="701"/>
        <end position="729"/>
    </location>
</feature>
<feature type="active site" evidence="10 11">
    <location>
        <position position="2132"/>
    </location>
</feature>
<keyword evidence="4" id="KW-0479">Metal-binding</keyword>
<dbReference type="SUPFAM" id="SSF54001">
    <property type="entry name" value="Cysteine proteinases"/>
    <property type="match status" value="1"/>
</dbReference>
<dbReference type="PROSITE" id="PS50203">
    <property type="entry name" value="CALPAIN_CAT"/>
    <property type="match status" value="1"/>
</dbReference>
<dbReference type="InterPro" id="IPR000169">
    <property type="entry name" value="Pept_cys_AS"/>
</dbReference>
<dbReference type="PANTHER" id="PTHR10183:SF379">
    <property type="entry name" value="CALPAIN-5"/>
    <property type="match status" value="1"/>
</dbReference>
<evidence type="ECO:0000313" key="16">
    <source>
        <dbReference type="Proteomes" id="UP000054558"/>
    </source>
</evidence>
<keyword evidence="9" id="KW-0862">Zinc</keyword>
<feature type="transmembrane region" description="Helical" evidence="13">
    <location>
        <begin position="989"/>
        <end position="1011"/>
    </location>
</feature>
<feature type="transmembrane region" description="Helical" evidence="13">
    <location>
        <begin position="139"/>
        <end position="162"/>
    </location>
</feature>
<feature type="region of interest" description="Disordered" evidence="12">
    <location>
        <begin position="1494"/>
        <end position="1520"/>
    </location>
</feature>
<feature type="region of interest" description="Disordered" evidence="12">
    <location>
        <begin position="1742"/>
        <end position="1761"/>
    </location>
</feature>
<keyword evidence="13" id="KW-0472">Membrane</keyword>
<comment type="similarity">
    <text evidence="1">Belongs to the peptidase C2 family.</text>
</comment>
<feature type="compositionally biased region" description="Basic and acidic residues" evidence="12">
    <location>
        <begin position="502"/>
        <end position="513"/>
    </location>
</feature>
<feature type="region of interest" description="Disordered" evidence="12">
    <location>
        <begin position="1783"/>
        <end position="1831"/>
    </location>
</feature>
<feature type="transmembrane region" description="Helical" evidence="13">
    <location>
        <begin position="399"/>
        <end position="420"/>
    </location>
</feature>
<dbReference type="PANTHER" id="PTHR10183">
    <property type="entry name" value="CALPAIN"/>
    <property type="match status" value="1"/>
</dbReference>
<dbReference type="SUPFAM" id="SSF49899">
    <property type="entry name" value="Concanavalin A-like lectins/glucanases"/>
    <property type="match status" value="1"/>
</dbReference>
<proteinExistence type="inferred from homology"/>
<feature type="compositionally biased region" description="Low complexity" evidence="12">
    <location>
        <begin position="476"/>
        <end position="497"/>
    </location>
</feature>
<feature type="active site" evidence="10 11">
    <location>
        <position position="2109"/>
    </location>
</feature>
<evidence type="ECO:0000256" key="13">
    <source>
        <dbReference type="SAM" id="Phobius"/>
    </source>
</evidence>
<dbReference type="SMART" id="SM00720">
    <property type="entry name" value="calpain_III"/>
    <property type="match status" value="1"/>
</dbReference>
<dbReference type="GO" id="GO:0008270">
    <property type="term" value="F:zinc ion binding"/>
    <property type="evidence" value="ECO:0007669"/>
    <property type="project" value="UniProtKB-KW"/>
</dbReference>
<feature type="transmembrane region" description="Helical" evidence="13">
    <location>
        <begin position="1151"/>
        <end position="1172"/>
    </location>
</feature>
<feature type="transmembrane region" description="Helical" evidence="13">
    <location>
        <begin position="894"/>
        <end position="917"/>
    </location>
</feature>
<accession>A0A1Y1IGP1</accession>
<evidence type="ECO:0000256" key="3">
    <source>
        <dbReference type="ARBA" id="ARBA00022670"/>
    </source>
</evidence>
<reference evidence="15 16" key="1">
    <citation type="journal article" date="2014" name="Nat. Commun.">
        <title>Klebsormidium flaccidum genome reveals primary factors for plant terrestrial adaptation.</title>
        <authorList>
            <person name="Hori K."/>
            <person name="Maruyama F."/>
            <person name="Fujisawa T."/>
            <person name="Togashi T."/>
            <person name="Yamamoto N."/>
            <person name="Seo M."/>
            <person name="Sato S."/>
            <person name="Yamada T."/>
            <person name="Mori H."/>
            <person name="Tajima N."/>
            <person name="Moriyama T."/>
            <person name="Ikeuchi M."/>
            <person name="Watanabe M."/>
            <person name="Wada H."/>
            <person name="Kobayashi K."/>
            <person name="Saito M."/>
            <person name="Masuda T."/>
            <person name="Sasaki-Sekimoto Y."/>
            <person name="Mashiguchi K."/>
            <person name="Awai K."/>
            <person name="Shimojima M."/>
            <person name="Masuda S."/>
            <person name="Iwai M."/>
            <person name="Nobusawa T."/>
            <person name="Narise T."/>
            <person name="Kondo S."/>
            <person name="Saito H."/>
            <person name="Sato R."/>
            <person name="Murakawa M."/>
            <person name="Ihara Y."/>
            <person name="Oshima-Yamada Y."/>
            <person name="Ohtaka K."/>
            <person name="Satoh M."/>
            <person name="Sonobe K."/>
            <person name="Ishii M."/>
            <person name="Ohtani R."/>
            <person name="Kanamori-Sato M."/>
            <person name="Honoki R."/>
            <person name="Miyazaki D."/>
            <person name="Mochizuki H."/>
            <person name="Umetsu J."/>
            <person name="Higashi K."/>
            <person name="Shibata D."/>
            <person name="Kamiya Y."/>
            <person name="Sato N."/>
            <person name="Nakamura Y."/>
            <person name="Tabata S."/>
            <person name="Ida S."/>
            <person name="Kurokawa K."/>
            <person name="Ohta H."/>
        </authorList>
    </citation>
    <scope>NUCLEOTIDE SEQUENCE [LARGE SCALE GENOMIC DNA]</scope>
    <source>
        <strain evidence="15 16">NIES-2285</strain>
    </source>
</reference>
<evidence type="ECO:0000256" key="6">
    <source>
        <dbReference type="ARBA" id="ARBA00022771"/>
    </source>
</evidence>
<dbReference type="Gene3D" id="2.60.120.380">
    <property type="match status" value="1"/>
</dbReference>
<dbReference type="Gene3D" id="2.60.120.200">
    <property type="match status" value="1"/>
</dbReference>
<feature type="transmembrane region" description="Helical" evidence="13">
    <location>
        <begin position="1230"/>
        <end position="1251"/>
    </location>
</feature>
<feature type="transmembrane region" description="Helical" evidence="13">
    <location>
        <begin position="1184"/>
        <end position="1209"/>
    </location>
</feature>
<dbReference type="SMART" id="SM00230">
    <property type="entry name" value="CysPc"/>
    <property type="match status" value="1"/>
</dbReference>
<dbReference type="GO" id="GO:0004198">
    <property type="term" value="F:calcium-dependent cysteine-type endopeptidase activity"/>
    <property type="evidence" value="ECO:0007669"/>
    <property type="project" value="InterPro"/>
</dbReference>
<feature type="compositionally biased region" description="Basic and acidic residues" evidence="12">
    <location>
        <begin position="585"/>
        <end position="594"/>
    </location>
</feature>
<feature type="transmembrane region" description="Helical" evidence="13">
    <location>
        <begin position="836"/>
        <end position="854"/>
    </location>
</feature>
<evidence type="ECO:0000259" key="14">
    <source>
        <dbReference type="PROSITE" id="PS50203"/>
    </source>
</evidence>
<evidence type="ECO:0000256" key="7">
    <source>
        <dbReference type="ARBA" id="ARBA00022801"/>
    </source>
</evidence>
<evidence type="ECO:0000256" key="12">
    <source>
        <dbReference type="SAM" id="MobiDB-lite"/>
    </source>
</evidence>
<feature type="transmembrane region" description="Helical" evidence="13">
    <location>
        <begin position="1257"/>
        <end position="1275"/>
    </location>
</feature>
<feature type="transmembrane region" description="Helical" evidence="13">
    <location>
        <begin position="1059"/>
        <end position="1080"/>
    </location>
</feature>
<feature type="transmembrane region" description="Helical" evidence="13">
    <location>
        <begin position="373"/>
        <end position="393"/>
    </location>
</feature>
<evidence type="ECO:0000256" key="11">
    <source>
        <dbReference type="PROSITE-ProRule" id="PRU00239"/>
    </source>
</evidence>
<evidence type="ECO:0000256" key="8">
    <source>
        <dbReference type="ARBA" id="ARBA00022807"/>
    </source>
</evidence>
<organism evidence="15 16">
    <name type="scientific">Klebsormidium nitens</name>
    <name type="common">Green alga</name>
    <name type="synonym">Ulothrix nitens</name>
    <dbReference type="NCBI Taxonomy" id="105231"/>
    <lineage>
        <taxon>Eukaryota</taxon>
        <taxon>Viridiplantae</taxon>
        <taxon>Streptophyta</taxon>
        <taxon>Klebsormidiophyceae</taxon>
        <taxon>Klebsormidiales</taxon>
        <taxon>Klebsormidiaceae</taxon>
        <taxon>Klebsormidium</taxon>
    </lineage>
</organism>
<dbReference type="STRING" id="105231.A0A1Y1IGP1"/>
<keyword evidence="13" id="KW-1133">Transmembrane helix</keyword>
<dbReference type="InterPro" id="IPR022683">
    <property type="entry name" value="Calpain_III"/>
</dbReference>
<dbReference type="OrthoDB" id="424753at2759"/>
<dbReference type="InterPro" id="IPR022684">
    <property type="entry name" value="Calpain_cysteine_protease"/>
</dbReference>
<evidence type="ECO:0000256" key="1">
    <source>
        <dbReference type="ARBA" id="ARBA00007623"/>
    </source>
</evidence>
<feature type="compositionally biased region" description="Basic and acidic residues" evidence="12">
    <location>
        <begin position="1810"/>
        <end position="1823"/>
    </location>
</feature>
<gene>
    <name evidence="15" type="ORF">KFL_003860020</name>
</gene>
<feature type="transmembrane region" description="Helical" evidence="13">
    <location>
        <begin position="1412"/>
        <end position="1431"/>
    </location>
</feature>
<feature type="transmembrane region" description="Helical" evidence="13">
    <location>
        <begin position="866"/>
        <end position="888"/>
    </location>
</feature>
<evidence type="ECO:0000313" key="15">
    <source>
        <dbReference type="EMBL" id="GAQ87896.1"/>
    </source>
</evidence>
<feature type="compositionally biased region" description="Basic and acidic residues" evidence="12">
    <location>
        <begin position="1494"/>
        <end position="1503"/>
    </location>
</feature>
<keyword evidence="3 11" id="KW-0645">Protease</keyword>
<dbReference type="PROSITE" id="PS00139">
    <property type="entry name" value="THIOL_PROTEASE_CYS"/>
    <property type="match status" value="1"/>
</dbReference>
<evidence type="ECO:0000256" key="2">
    <source>
        <dbReference type="ARBA" id="ARBA00022553"/>
    </source>
</evidence>
<feature type="transmembrane region" description="Helical" evidence="13">
    <location>
        <begin position="207"/>
        <end position="226"/>
    </location>
</feature>
<keyword evidence="13" id="KW-0812">Transmembrane</keyword>
<feature type="transmembrane region" description="Helical" evidence="13">
    <location>
        <begin position="174"/>
        <end position="195"/>
    </location>
</feature>
<dbReference type="SUPFAM" id="SSF49758">
    <property type="entry name" value="Calpain large subunit, middle domain (domain III)"/>
    <property type="match status" value="1"/>
</dbReference>
<dbReference type="CDD" id="cd00044">
    <property type="entry name" value="CysPc"/>
    <property type="match status" value="1"/>
</dbReference>
<dbReference type="InterPro" id="IPR036213">
    <property type="entry name" value="Calpain_III_sf"/>
</dbReference>
<evidence type="ECO:0000256" key="4">
    <source>
        <dbReference type="ARBA" id="ARBA00022723"/>
    </source>
</evidence>
<dbReference type="PRINTS" id="PR00704">
    <property type="entry name" value="CALPAIN"/>
</dbReference>
<dbReference type="GO" id="GO:0006508">
    <property type="term" value="P:proteolysis"/>
    <property type="evidence" value="ECO:0007669"/>
    <property type="project" value="UniProtKB-KW"/>
</dbReference>
<dbReference type="Pfam" id="PF01067">
    <property type="entry name" value="Calpain_III"/>
    <property type="match status" value="1"/>
</dbReference>
<evidence type="ECO:0000256" key="9">
    <source>
        <dbReference type="ARBA" id="ARBA00022833"/>
    </source>
</evidence>
<feature type="region of interest" description="Disordered" evidence="12">
    <location>
        <begin position="476"/>
        <end position="513"/>
    </location>
</feature>
<feature type="transmembrane region" description="Helical" evidence="13">
    <location>
        <begin position="789"/>
        <end position="816"/>
    </location>
</feature>
<feature type="transmembrane region" description="Helical" evidence="13">
    <location>
        <begin position="294"/>
        <end position="313"/>
    </location>
</feature>
<feature type="transmembrane region" description="Helical" evidence="13">
    <location>
        <begin position="100"/>
        <end position="127"/>
    </location>
</feature>
<dbReference type="InterPro" id="IPR013320">
    <property type="entry name" value="ConA-like_dom_sf"/>
</dbReference>
<keyword evidence="8 11" id="KW-0788">Thiol protease</keyword>
<protein>
    <submittedName>
        <fullName evidence="15">Calpain-type cysteine protease family</fullName>
    </submittedName>
</protein>
<evidence type="ECO:0000256" key="5">
    <source>
        <dbReference type="ARBA" id="ARBA00022737"/>
    </source>
</evidence>
<feature type="compositionally biased region" description="Polar residues" evidence="12">
    <location>
        <begin position="1798"/>
        <end position="1807"/>
    </location>
</feature>
<dbReference type="Gene3D" id="3.90.70.10">
    <property type="entry name" value="Cysteine proteinases"/>
    <property type="match status" value="1"/>
</dbReference>
<feature type="domain" description="Calpain catalytic" evidence="14">
    <location>
        <begin position="1876"/>
        <end position="2190"/>
    </location>
</feature>
<feature type="transmembrane region" description="Helical" evidence="13">
    <location>
        <begin position="1118"/>
        <end position="1139"/>
    </location>
</feature>
<name>A0A1Y1IGP1_KLENI</name>
<dbReference type="EMBL" id="DF237335">
    <property type="protein sequence ID" value="GAQ87896.1"/>
    <property type="molecule type" value="Genomic_DNA"/>
</dbReference>
<keyword evidence="6" id="KW-0863">Zinc-finger</keyword>
<dbReference type="Pfam" id="PF00648">
    <property type="entry name" value="Peptidase_C2"/>
    <property type="match status" value="1"/>
</dbReference>
<evidence type="ECO:0000256" key="10">
    <source>
        <dbReference type="PIRSR" id="PIRSR622684-1"/>
    </source>
</evidence>
<feature type="compositionally biased region" description="Basic and acidic residues" evidence="12">
    <location>
        <begin position="603"/>
        <end position="612"/>
    </location>
</feature>
<keyword evidence="5" id="KW-0677">Repeat</keyword>
<keyword evidence="16" id="KW-1185">Reference proteome</keyword>
<feature type="active site" evidence="10 11">
    <location>
        <position position="1944"/>
    </location>
</feature>
<feature type="region of interest" description="Disordered" evidence="12">
    <location>
        <begin position="585"/>
        <end position="616"/>
    </location>
</feature>
<feature type="transmembrane region" description="Helical" evidence="13">
    <location>
        <begin position="948"/>
        <end position="969"/>
    </location>
</feature>
<keyword evidence="2" id="KW-0597">Phosphoprotein</keyword>